<evidence type="ECO:0000256" key="2">
    <source>
        <dbReference type="ARBA" id="ARBA00004902"/>
    </source>
</evidence>
<dbReference type="AlphaFoldDB" id="A0A8I1SLC0"/>
<keyword evidence="11" id="KW-1185">Reference proteome</keyword>
<dbReference type="EMBL" id="PGTS01000006">
    <property type="protein sequence ID" value="PKR48210.1"/>
    <property type="molecule type" value="Genomic_DNA"/>
</dbReference>
<dbReference type="Pfam" id="PF01220">
    <property type="entry name" value="DHquinase_II"/>
    <property type="match status" value="1"/>
</dbReference>
<evidence type="ECO:0000313" key="9">
    <source>
        <dbReference type="EMBL" id="MBN8198773.1"/>
    </source>
</evidence>
<dbReference type="PANTHER" id="PTHR21272:SF3">
    <property type="entry name" value="CATABOLIC 3-DEHYDROQUINASE"/>
    <property type="match status" value="1"/>
</dbReference>
<evidence type="ECO:0000256" key="6">
    <source>
        <dbReference type="ARBA" id="ARBA00023141"/>
    </source>
</evidence>
<evidence type="ECO:0000256" key="4">
    <source>
        <dbReference type="ARBA" id="ARBA00011193"/>
    </source>
</evidence>
<comment type="subunit">
    <text evidence="4 8">Homododecamer.</text>
</comment>
<name>A0A8I1SLC0_9PROT</name>
<feature type="binding site" evidence="8">
    <location>
        <begin position="82"/>
        <end position="83"/>
    </location>
    <ligand>
        <name>substrate</name>
    </ligand>
</feature>
<gene>
    <name evidence="8" type="primary">aroQ</name>
    <name evidence="10" type="ORF">CU041_16005</name>
    <name evidence="9" type="ORF">JF547_20070</name>
</gene>
<feature type="active site" description="Proton donor" evidence="8">
    <location>
        <position position="81"/>
    </location>
</feature>
<comment type="pathway">
    <text evidence="2 8">Metabolic intermediate biosynthesis; chorismate biosynthesis; chorismate from D-erythrose 4-phosphate and phosphoenolpyruvate: step 3/7.</text>
</comment>
<evidence type="ECO:0000313" key="12">
    <source>
        <dbReference type="Proteomes" id="UP000664405"/>
    </source>
</evidence>
<dbReference type="PIRSF" id="PIRSF001399">
    <property type="entry name" value="DHquinase_II"/>
    <property type="match status" value="1"/>
</dbReference>
<keyword evidence="8" id="KW-0028">Amino-acid biosynthesis</keyword>
<evidence type="ECO:0000256" key="5">
    <source>
        <dbReference type="ARBA" id="ARBA00012060"/>
    </source>
</evidence>
<reference evidence="9" key="2">
    <citation type="submission" date="2020-12" db="EMBL/GenBank/DDBJ databases">
        <title>Oil enriched cultivation method for isolating marine PHA-producing bacteria.</title>
        <authorList>
            <person name="Zheng W."/>
            <person name="Yu S."/>
            <person name="Huang Y."/>
        </authorList>
    </citation>
    <scope>NUCLEOTIDE SEQUENCE</scope>
    <source>
        <strain evidence="9">SY-2-3</strain>
    </source>
</reference>
<dbReference type="UniPathway" id="UPA00053">
    <property type="reaction ID" value="UER00086"/>
</dbReference>
<dbReference type="GO" id="GO:0008652">
    <property type="term" value="P:amino acid biosynthetic process"/>
    <property type="evidence" value="ECO:0007669"/>
    <property type="project" value="UniProtKB-KW"/>
</dbReference>
<dbReference type="GO" id="GO:0009073">
    <property type="term" value="P:aromatic amino acid family biosynthetic process"/>
    <property type="evidence" value="ECO:0007669"/>
    <property type="project" value="UniProtKB-KW"/>
</dbReference>
<evidence type="ECO:0000313" key="10">
    <source>
        <dbReference type="EMBL" id="PKR48210.1"/>
    </source>
</evidence>
<sequence>MDVWGKMTLHVIKDRCEVNDTAVCLRAICHEDNNKGELVDWFQETRQEDSGILCDAGAYTHTSVAILDAIGASDLPMIEVHLSNIQKRDAIRLLSNVSNAANGMIYGFGDQSYNHALDAMRGLIHTPS</sequence>
<protein>
    <recommendedName>
        <fullName evidence="5 8">3-dehydroquinate dehydratase</fullName>
        <shortName evidence="8">3-dehydroquinase</shortName>
        <ecNumber evidence="5 8">4.2.1.10</ecNumber>
    </recommendedName>
    <alternativeName>
        <fullName evidence="8">Type II DHQase</fullName>
    </alternativeName>
</protein>
<accession>A0A8I1SLC0</accession>
<evidence type="ECO:0000256" key="1">
    <source>
        <dbReference type="ARBA" id="ARBA00001864"/>
    </source>
</evidence>
<dbReference type="Proteomes" id="UP000664405">
    <property type="component" value="Unassembled WGS sequence"/>
</dbReference>
<dbReference type="InterPro" id="IPR036441">
    <property type="entry name" value="DHquinase_II_sf"/>
</dbReference>
<organism evidence="9 12">
    <name type="scientific">Thalassospira povalilytica</name>
    <dbReference type="NCBI Taxonomy" id="732237"/>
    <lineage>
        <taxon>Bacteria</taxon>
        <taxon>Pseudomonadati</taxon>
        <taxon>Pseudomonadota</taxon>
        <taxon>Alphaproteobacteria</taxon>
        <taxon>Rhodospirillales</taxon>
        <taxon>Thalassospiraceae</taxon>
        <taxon>Thalassospira</taxon>
    </lineage>
</organism>
<comment type="caution">
    <text evidence="9">The sequence shown here is derived from an EMBL/GenBank/DDBJ whole genome shotgun (WGS) entry which is preliminary data.</text>
</comment>
<evidence type="ECO:0000313" key="11">
    <source>
        <dbReference type="Proteomes" id="UP000233365"/>
    </source>
</evidence>
<dbReference type="GO" id="GO:0009423">
    <property type="term" value="P:chorismate biosynthetic process"/>
    <property type="evidence" value="ECO:0007669"/>
    <property type="project" value="UniProtKB-UniRule"/>
</dbReference>
<proteinExistence type="inferred from homology"/>
<comment type="catalytic activity">
    <reaction evidence="1 8">
        <text>3-dehydroquinate = 3-dehydroshikimate + H2O</text>
        <dbReference type="Rhea" id="RHEA:21096"/>
        <dbReference type="ChEBI" id="CHEBI:15377"/>
        <dbReference type="ChEBI" id="CHEBI:16630"/>
        <dbReference type="ChEBI" id="CHEBI:32364"/>
        <dbReference type="EC" id="4.2.1.10"/>
    </reaction>
</comment>
<dbReference type="SUPFAM" id="SSF52304">
    <property type="entry name" value="Type II 3-dehydroquinate dehydratase"/>
    <property type="match status" value="1"/>
</dbReference>
<feature type="binding site" evidence="8">
    <location>
        <position position="61"/>
    </location>
    <ligand>
        <name>substrate</name>
    </ligand>
</feature>
<evidence type="ECO:0000256" key="8">
    <source>
        <dbReference type="HAMAP-Rule" id="MF_00169"/>
    </source>
</evidence>
<dbReference type="Gene3D" id="3.40.50.9100">
    <property type="entry name" value="Dehydroquinase, class II"/>
    <property type="match status" value="1"/>
</dbReference>
<keyword evidence="6 8" id="KW-0057">Aromatic amino acid biosynthesis</keyword>
<dbReference type="Proteomes" id="UP000233365">
    <property type="component" value="Unassembled WGS sequence"/>
</dbReference>
<feature type="binding site" evidence="8">
    <location>
        <position position="92"/>
    </location>
    <ligand>
        <name>substrate</name>
    </ligand>
</feature>
<keyword evidence="7 8" id="KW-0456">Lyase</keyword>
<dbReference type="EC" id="4.2.1.10" evidence="5 8"/>
<dbReference type="GO" id="GO:0003855">
    <property type="term" value="F:3-dehydroquinate dehydratase activity"/>
    <property type="evidence" value="ECO:0007669"/>
    <property type="project" value="UniProtKB-UniRule"/>
</dbReference>
<dbReference type="RefSeq" id="WP_101247671.1">
    <property type="nucleotide sequence ID" value="NZ_JAEKJW010000004.1"/>
</dbReference>
<dbReference type="PANTHER" id="PTHR21272">
    <property type="entry name" value="CATABOLIC 3-DEHYDROQUINASE"/>
    <property type="match status" value="1"/>
</dbReference>
<comment type="function">
    <text evidence="8">Catalyzes a trans-dehydration via an enolate intermediate.</text>
</comment>
<feature type="binding site" evidence="8">
    <location>
        <position position="68"/>
    </location>
    <ligand>
        <name>substrate</name>
    </ligand>
</feature>
<evidence type="ECO:0000256" key="7">
    <source>
        <dbReference type="ARBA" id="ARBA00023239"/>
    </source>
</evidence>
<dbReference type="EMBL" id="JAEKJW010000004">
    <property type="protein sequence ID" value="MBN8198773.1"/>
    <property type="molecule type" value="Genomic_DNA"/>
</dbReference>
<dbReference type="GO" id="GO:0019631">
    <property type="term" value="P:quinate catabolic process"/>
    <property type="evidence" value="ECO:0007669"/>
    <property type="project" value="TreeGrafter"/>
</dbReference>
<dbReference type="InterPro" id="IPR001874">
    <property type="entry name" value="DHquinase_II"/>
</dbReference>
<reference evidence="10 11" key="1">
    <citation type="submission" date="2017-11" db="EMBL/GenBank/DDBJ databases">
        <title>Biodiversity and function of Thalassospira species in the particle-attached aromatic-hydrocarbon-degrading consortia from the surface seawater of the China South Sea.</title>
        <authorList>
            <person name="Dong C."/>
            <person name="Liu R."/>
            <person name="Shao Z."/>
        </authorList>
    </citation>
    <scope>NUCLEOTIDE SEQUENCE [LARGE SCALE GENOMIC DNA]</scope>
    <source>
        <strain evidence="10 11">139Z-12</strain>
    </source>
</reference>
<dbReference type="HAMAP" id="MF_00169">
    <property type="entry name" value="AroQ"/>
    <property type="match status" value="1"/>
</dbReference>
<comment type="caution">
    <text evidence="8">Lacks conserved residue(s) required for the propagation of feature annotation.</text>
</comment>
<comment type="similarity">
    <text evidence="3 8">Belongs to the type-II 3-dehydroquinase family.</text>
</comment>
<evidence type="ECO:0000256" key="3">
    <source>
        <dbReference type="ARBA" id="ARBA00011037"/>
    </source>
</evidence>